<reference evidence="4" key="1">
    <citation type="submission" date="2021-01" db="EMBL/GenBank/DDBJ databases">
        <title>Whole genome shotgun sequence of Planosporangium flavigriseum NBRC 105377.</title>
        <authorList>
            <person name="Komaki H."/>
            <person name="Tamura T."/>
        </authorList>
    </citation>
    <scope>NUCLEOTIDE SEQUENCE</scope>
    <source>
        <strain evidence="4">NBRC 105377</strain>
    </source>
</reference>
<dbReference type="Gene3D" id="3.20.20.70">
    <property type="entry name" value="Aldolase class I"/>
    <property type="match status" value="1"/>
</dbReference>
<evidence type="ECO:0000313" key="4">
    <source>
        <dbReference type="EMBL" id="GIG72421.1"/>
    </source>
</evidence>
<organism evidence="4 5">
    <name type="scientific">Planosporangium flavigriseum</name>
    <dbReference type="NCBI Taxonomy" id="373681"/>
    <lineage>
        <taxon>Bacteria</taxon>
        <taxon>Bacillati</taxon>
        <taxon>Actinomycetota</taxon>
        <taxon>Actinomycetes</taxon>
        <taxon>Micromonosporales</taxon>
        <taxon>Micromonosporaceae</taxon>
        <taxon>Planosporangium</taxon>
    </lineage>
</organism>
<dbReference type="AlphaFoldDB" id="A0A8J3PJL7"/>
<protein>
    <submittedName>
        <fullName evidence="4">2-nitropropane dioxygenase</fullName>
    </submittedName>
</protein>
<dbReference type="EMBL" id="BONU01000004">
    <property type="protein sequence ID" value="GIG72421.1"/>
    <property type="molecule type" value="Genomic_DNA"/>
</dbReference>
<dbReference type="PANTHER" id="PTHR32332">
    <property type="entry name" value="2-NITROPROPANE DIOXYGENASE"/>
    <property type="match status" value="1"/>
</dbReference>
<name>A0A8J3PJL7_9ACTN</name>
<gene>
    <name evidence="4" type="ORF">Pfl04_08250</name>
</gene>
<dbReference type="InterPro" id="IPR004136">
    <property type="entry name" value="NMO"/>
</dbReference>
<dbReference type="CDD" id="cd04730">
    <property type="entry name" value="NPD_like"/>
    <property type="match status" value="1"/>
</dbReference>
<evidence type="ECO:0000313" key="5">
    <source>
        <dbReference type="Proteomes" id="UP000653674"/>
    </source>
</evidence>
<proteinExistence type="predicted"/>
<keyword evidence="4" id="KW-0223">Dioxygenase</keyword>
<dbReference type="PANTHER" id="PTHR32332:SF20">
    <property type="entry name" value="2-NITROPROPANE DIOXYGENASE-LIKE PROTEIN"/>
    <property type="match status" value="1"/>
</dbReference>
<evidence type="ECO:0000256" key="2">
    <source>
        <dbReference type="ARBA" id="ARBA00022643"/>
    </source>
</evidence>
<dbReference type="SUPFAM" id="SSF51412">
    <property type="entry name" value="Inosine monophosphate dehydrogenase (IMPDH)"/>
    <property type="match status" value="1"/>
</dbReference>
<dbReference type="GO" id="GO:0018580">
    <property type="term" value="F:nitronate monooxygenase activity"/>
    <property type="evidence" value="ECO:0007669"/>
    <property type="project" value="InterPro"/>
</dbReference>
<evidence type="ECO:0000256" key="1">
    <source>
        <dbReference type="ARBA" id="ARBA00022630"/>
    </source>
</evidence>
<keyword evidence="3" id="KW-0560">Oxidoreductase</keyword>
<dbReference type="GO" id="GO:0016627">
    <property type="term" value="F:oxidoreductase activity, acting on the CH-CH group of donors"/>
    <property type="evidence" value="ECO:0007669"/>
    <property type="project" value="InterPro"/>
</dbReference>
<dbReference type="PROSITE" id="PS00912">
    <property type="entry name" value="DHODEHASE_2"/>
    <property type="match status" value="1"/>
</dbReference>
<keyword evidence="2" id="KW-0288">FMN</keyword>
<comment type="caution">
    <text evidence="4">The sequence shown here is derived from an EMBL/GenBank/DDBJ whole genome shotgun (WGS) entry which is preliminary data.</text>
</comment>
<sequence>MGFVSYEGLAAAVSNAGGLGVLGASPDPVPSLQSMVSRIRDLTDKPWGVGLICAETAFGPASTPEHVAACVELRVPLVVFHHDVPPAEWISRLRSAGIKVWMQVSSVDLAVQAMAAGVDGLIAQGREAGGHVRAVSSRAELLSAIRQRFPEALLLGAGGISTGENVAATLSQGADGVWVGTRFVASVEAYANEEYKQRLVRSDGATIVTKVFGPEWPDESYRVLATPFAVEADANPPAEFTPGAPIGHTTLFPHSAKLPYDIPRYSNLPPSVDTTGDWDLMVYPAGTGVGAITSIEPAARIVDEMMRQAENLLDP</sequence>
<keyword evidence="5" id="KW-1185">Reference proteome</keyword>
<dbReference type="InterPro" id="IPR013785">
    <property type="entry name" value="Aldolase_TIM"/>
</dbReference>
<keyword evidence="1" id="KW-0285">Flavoprotein</keyword>
<dbReference type="Proteomes" id="UP000653674">
    <property type="component" value="Unassembled WGS sequence"/>
</dbReference>
<dbReference type="GO" id="GO:0051213">
    <property type="term" value="F:dioxygenase activity"/>
    <property type="evidence" value="ECO:0007669"/>
    <property type="project" value="UniProtKB-KW"/>
</dbReference>
<evidence type="ECO:0000256" key="3">
    <source>
        <dbReference type="ARBA" id="ARBA00023002"/>
    </source>
</evidence>
<dbReference type="InterPro" id="IPR001295">
    <property type="entry name" value="Dihydroorotate_DH_CS"/>
</dbReference>
<accession>A0A8J3PJL7</accession>
<dbReference type="Pfam" id="PF03060">
    <property type="entry name" value="NMO"/>
    <property type="match status" value="1"/>
</dbReference>
<dbReference type="GO" id="GO:0006207">
    <property type="term" value="P:'de novo' pyrimidine nucleobase biosynthetic process"/>
    <property type="evidence" value="ECO:0007669"/>
    <property type="project" value="InterPro"/>
</dbReference>